<dbReference type="SUPFAM" id="SSF48498">
    <property type="entry name" value="Tetracyclin repressor-like, C-terminal domain"/>
    <property type="match status" value="1"/>
</dbReference>
<evidence type="ECO:0000256" key="4">
    <source>
        <dbReference type="PROSITE-ProRule" id="PRU00335"/>
    </source>
</evidence>
<dbReference type="RefSeq" id="WP_067587139.1">
    <property type="nucleotide sequence ID" value="NZ_JABMCZ010000005.1"/>
</dbReference>
<protein>
    <recommendedName>
        <fullName evidence="5">HTH tetR-type domain-containing protein</fullName>
    </recommendedName>
</protein>
<feature type="DNA-binding region" description="H-T-H motif" evidence="4">
    <location>
        <begin position="29"/>
        <end position="48"/>
    </location>
</feature>
<evidence type="ECO:0000313" key="7">
    <source>
        <dbReference type="Proteomes" id="UP000076512"/>
    </source>
</evidence>
<dbReference type="EMBL" id="LWGR01000004">
    <property type="protein sequence ID" value="KZM75034.1"/>
    <property type="molecule type" value="Genomic_DNA"/>
</dbReference>
<dbReference type="PANTHER" id="PTHR30055:SF151">
    <property type="entry name" value="TRANSCRIPTIONAL REGULATORY PROTEIN"/>
    <property type="match status" value="1"/>
</dbReference>
<dbReference type="SUPFAM" id="SSF46689">
    <property type="entry name" value="Homeodomain-like"/>
    <property type="match status" value="1"/>
</dbReference>
<dbReference type="AlphaFoldDB" id="A0A161Z5C4"/>
<keyword evidence="1" id="KW-0805">Transcription regulation</keyword>
<name>A0A161Z5C4_9NOCA</name>
<keyword evidence="7" id="KW-1185">Reference proteome</keyword>
<dbReference type="InterPro" id="IPR001647">
    <property type="entry name" value="HTH_TetR"/>
</dbReference>
<gene>
    <name evidence="6" type="ORF">AWN90_23880</name>
</gene>
<evidence type="ECO:0000259" key="5">
    <source>
        <dbReference type="PROSITE" id="PS50977"/>
    </source>
</evidence>
<dbReference type="InterPro" id="IPR004111">
    <property type="entry name" value="Repressor_TetR_C"/>
</dbReference>
<dbReference type="OrthoDB" id="3358037at2"/>
<dbReference type="Gene3D" id="1.10.357.10">
    <property type="entry name" value="Tetracycline Repressor, domain 2"/>
    <property type="match status" value="1"/>
</dbReference>
<sequence length="199" mass="21351">MVQRRKRLLDTEMILDAALACVEESGRLTMADLAARLGASASSIYHHLPGRAAIIEALRHRIVATVDPPDPGDDWAGEISRWMRSYREAFARHPTVIALLVGQTMTVDSALRGYDRVAALLRVAGVPAADIVPWISVLDSYALGSALDLAGAGEPWPADPADLPELTAAIEAAPHGRARADRAFDLGLTALLAGIERRM</sequence>
<dbReference type="GO" id="GO:0003700">
    <property type="term" value="F:DNA-binding transcription factor activity"/>
    <property type="evidence" value="ECO:0007669"/>
    <property type="project" value="TreeGrafter"/>
</dbReference>
<proteinExistence type="predicted"/>
<evidence type="ECO:0000256" key="3">
    <source>
        <dbReference type="ARBA" id="ARBA00023163"/>
    </source>
</evidence>
<dbReference type="Pfam" id="PF00440">
    <property type="entry name" value="TetR_N"/>
    <property type="match status" value="1"/>
</dbReference>
<keyword evidence="2 4" id="KW-0238">DNA-binding</keyword>
<reference evidence="6 7" key="1">
    <citation type="submission" date="2016-04" db="EMBL/GenBank/DDBJ databases">
        <authorList>
            <person name="Evans L.H."/>
            <person name="Alamgir A."/>
            <person name="Owens N."/>
            <person name="Weber N.D."/>
            <person name="Virtaneva K."/>
            <person name="Barbian K."/>
            <person name="Babar A."/>
            <person name="Rosenke K."/>
        </authorList>
    </citation>
    <scope>NUCLEOTIDE SEQUENCE [LARGE SCALE GENOMIC DNA]</scope>
    <source>
        <strain evidence="6 7">IFM 0406</strain>
    </source>
</reference>
<keyword evidence="3" id="KW-0804">Transcription</keyword>
<dbReference type="STRING" id="455432.AWN90_23880"/>
<organism evidence="6 7">
    <name type="scientific">Nocardia terpenica</name>
    <dbReference type="NCBI Taxonomy" id="455432"/>
    <lineage>
        <taxon>Bacteria</taxon>
        <taxon>Bacillati</taxon>
        <taxon>Actinomycetota</taxon>
        <taxon>Actinomycetes</taxon>
        <taxon>Mycobacteriales</taxon>
        <taxon>Nocardiaceae</taxon>
        <taxon>Nocardia</taxon>
    </lineage>
</organism>
<comment type="caution">
    <text evidence="6">The sequence shown here is derived from an EMBL/GenBank/DDBJ whole genome shotgun (WGS) entry which is preliminary data.</text>
</comment>
<dbReference type="Proteomes" id="UP000076512">
    <property type="component" value="Unassembled WGS sequence"/>
</dbReference>
<accession>A0A161Z5C4</accession>
<evidence type="ECO:0000256" key="1">
    <source>
        <dbReference type="ARBA" id="ARBA00023015"/>
    </source>
</evidence>
<feature type="domain" description="HTH tetR-type" evidence="5">
    <location>
        <begin position="8"/>
        <end position="66"/>
    </location>
</feature>
<evidence type="ECO:0000313" key="6">
    <source>
        <dbReference type="EMBL" id="KZM75034.1"/>
    </source>
</evidence>
<dbReference type="GO" id="GO:0045892">
    <property type="term" value="P:negative regulation of DNA-templated transcription"/>
    <property type="evidence" value="ECO:0007669"/>
    <property type="project" value="InterPro"/>
</dbReference>
<dbReference type="Pfam" id="PF02909">
    <property type="entry name" value="TetR_C_1"/>
    <property type="match status" value="1"/>
</dbReference>
<dbReference type="InterPro" id="IPR009057">
    <property type="entry name" value="Homeodomain-like_sf"/>
</dbReference>
<evidence type="ECO:0000256" key="2">
    <source>
        <dbReference type="ARBA" id="ARBA00023125"/>
    </source>
</evidence>
<dbReference type="PROSITE" id="PS50977">
    <property type="entry name" value="HTH_TETR_2"/>
    <property type="match status" value="1"/>
</dbReference>
<dbReference type="InterPro" id="IPR036271">
    <property type="entry name" value="Tet_transcr_reg_TetR-rel_C_sf"/>
</dbReference>
<dbReference type="PANTHER" id="PTHR30055">
    <property type="entry name" value="HTH-TYPE TRANSCRIPTIONAL REGULATOR RUTR"/>
    <property type="match status" value="1"/>
</dbReference>
<dbReference type="GO" id="GO:0000976">
    <property type="term" value="F:transcription cis-regulatory region binding"/>
    <property type="evidence" value="ECO:0007669"/>
    <property type="project" value="TreeGrafter"/>
</dbReference>
<dbReference type="InterPro" id="IPR050109">
    <property type="entry name" value="HTH-type_TetR-like_transc_reg"/>
</dbReference>